<evidence type="ECO:0000256" key="2">
    <source>
        <dbReference type="SAM" id="Phobius"/>
    </source>
</evidence>
<keyword evidence="5" id="KW-1185">Reference proteome</keyword>
<protein>
    <recommendedName>
        <fullName evidence="3">Aminoglycoside phosphotransferase domain-containing protein</fullName>
    </recommendedName>
</protein>
<keyword evidence="2" id="KW-0472">Membrane</keyword>
<feature type="transmembrane region" description="Helical" evidence="2">
    <location>
        <begin position="434"/>
        <end position="453"/>
    </location>
</feature>
<dbReference type="AlphaFoldDB" id="Q2J6T6"/>
<keyword evidence="2" id="KW-0812">Transmembrane</keyword>
<evidence type="ECO:0000256" key="1">
    <source>
        <dbReference type="SAM" id="MobiDB-lite"/>
    </source>
</evidence>
<accession>Q2J6T6</accession>
<proteinExistence type="predicted"/>
<dbReference type="SUPFAM" id="SSF56112">
    <property type="entry name" value="Protein kinase-like (PK-like)"/>
    <property type="match status" value="1"/>
</dbReference>
<dbReference type="STRING" id="106370.Francci3_3654"/>
<name>Q2J6T6_FRACC</name>
<keyword evidence="2" id="KW-1133">Transmembrane helix</keyword>
<evidence type="ECO:0000313" key="4">
    <source>
        <dbReference type="EMBL" id="ABD13006.1"/>
    </source>
</evidence>
<feature type="compositionally biased region" description="Low complexity" evidence="1">
    <location>
        <begin position="395"/>
        <end position="423"/>
    </location>
</feature>
<dbReference type="HOGENOM" id="CLU_048545_0_0_11"/>
<dbReference type="eggNOG" id="COG0515">
    <property type="taxonomic scope" value="Bacteria"/>
</dbReference>
<evidence type="ECO:0000259" key="3">
    <source>
        <dbReference type="Pfam" id="PF01636"/>
    </source>
</evidence>
<organism evidence="4 5">
    <name type="scientific">Frankia casuarinae (strain DSM 45818 / CECT 9043 / HFP020203 / CcI3)</name>
    <dbReference type="NCBI Taxonomy" id="106370"/>
    <lineage>
        <taxon>Bacteria</taxon>
        <taxon>Bacillati</taxon>
        <taxon>Actinomycetota</taxon>
        <taxon>Actinomycetes</taxon>
        <taxon>Frankiales</taxon>
        <taxon>Frankiaceae</taxon>
        <taxon>Frankia</taxon>
    </lineage>
</organism>
<feature type="compositionally biased region" description="Polar residues" evidence="1">
    <location>
        <begin position="374"/>
        <end position="383"/>
    </location>
</feature>
<sequence>MLGAGVWPNGGQFEAAVSTGAEVFTDPRLRTARFERDAFGAPVQVTGESAVVFFGAATGSAFALRCPTRPLTGGAERYAAVTNHLRRHRVLSAFPKAEWVAQGVRVGEKWWPVVVMDQVQGTTLRTYVRQHLASPEALRDLAAGWKLLLGEMSKAEIAHGDLQHGNVFVTEQGSVRLVDLDSVWVPAVAHLPPDEHGHRHYQHPRRQSTGYWDRRVDTFPGLVIYLSVLAVAADPALWEEFHRDENLILSASDLAQPDHTPIWSRLAASRDGEVRRLVPLLRRFCLGPPAVDVDLPTLLRDADSALPDAPVSEAVAPSLGAGSSWWEPSQASVPTKPIDPSQGWATPPTPPSPSGAPATPGTPATPAAGRNLWDATTRTSPNTGPSAGQGGTAAGAGDASGSSRAGATSAAGDGARRASPSGSVPNRGSGSRTAALVLAALAILALILIILTVG</sequence>
<dbReference type="Proteomes" id="UP000001937">
    <property type="component" value="Chromosome"/>
</dbReference>
<feature type="region of interest" description="Disordered" evidence="1">
    <location>
        <begin position="319"/>
        <end position="430"/>
    </location>
</feature>
<dbReference type="InterPro" id="IPR011009">
    <property type="entry name" value="Kinase-like_dom_sf"/>
</dbReference>
<reference evidence="4 5" key="1">
    <citation type="journal article" date="2007" name="Genome Res.">
        <title>Genome characteristics of facultatively symbiotic Frankia sp. strains reflect host range and host plant biogeography.</title>
        <authorList>
            <person name="Normand P."/>
            <person name="Lapierre P."/>
            <person name="Tisa L.S."/>
            <person name="Gogarten J.P."/>
            <person name="Alloisio N."/>
            <person name="Bagnarol E."/>
            <person name="Bassi C.A."/>
            <person name="Berry A.M."/>
            <person name="Bickhart D.M."/>
            <person name="Choisne N."/>
            <person name="Couloux A."/>
            <person name="Cournoyer B."/>
            <person name="Cruveiller S."/>
            <person name="Daubin V."/>
            <person name="Demange N."/>
            <person name="Francino M.P."/>
            <person name="Goltsman E."/>
            <person name="Huang Y."/>
            <person name="Kopp O.R."/>
            <person name="Labarre L."/>
            <person name="Lapidus A."/>
            <person name="Lavire C."/>
            <person name="Marechal J."/>
            <person name="Martinez M."/>
            <person name="Mastronunzio J.E."/>
            <person name="Mullin B.C."/>
            <person name="Niemann J."/>
            <person name="Pujic P."/>
            <person name="Rawnsley T."/>
            <person name="Rouy Z."/>
            <person name="Schenowitz C."/>
            <person name="Sellstedt A."/>
            <person name="Tavares F."/>
            <person name="Tomkins J.P."/>
            <person name="Vallenet D."/>
            <person name="Valverde C."/>
            <person name="Wall L.G."/>
            <person name="Wang Y."/>
            <person name="Medigue C."/>
            <person name="Benson D.R."/>
        </authorList>
    </citation>
    <scope>NUCLEOTIDE SEQUENCE [LARGE SCALE GENOMIC DNA]</scope>
    <source>
        <strain evidence="5">DSM 45818 / CECT 9043 / CcI3</strain>
    </source>
</reference>
<feature type="domain" description="Aminoglycoside phosphotransferase" evidence="3">
    <location>
        <begin position="49"/>
        <end position="143"/>
    </location>
</feature>
<dbReference type="KEGG" id="fra:Francci3_3654"/>
<gene>
    <name evidence="4" type="ordered locus">Francci3_3654</name>
</gene>
<dbReference type="Pfam" id="PF01636">
    <property type="entry name" value="APH"/>
    <property type="match status" value="1"/>
</dbReference>
<evidence type="ECO:0000313" key="5">
    <source>
        <dbReference type="Proteomes" id="UP000001937"/>
    </source>
</evidence>
<dbReference type="InterPro" id="IPR002575">
    <property type="entry name" value="Aminoglycoside_PTrfase"/>
</dbReference>
<dbReference type="EMBL" id="CP000249">
    <property type="protein sequence ID" value="ABD13006.1"/>
    <property type="molecule type" value="Genomic_DNA"/>
</dbReference>
<feature type="compositionally biased region" description="Low complexity" evidence="1">
    <location>
        <begin position="355"/>
        <end position="369"/>
    </location>
</feature>
<dbReference type="Gene3D" id="1.10.510.10">
    <property type="entry name" value="Transferase(Phosphotransferase) domain 1"/>
    <property type="match status" value="1"/>
</dbReference>